<sequence>ITELETTEEDVRFVQHQVIRIAAENVQPFKRMKMNRNVVYRVSVQRWKKSIKQAIPHGTITAC</sequence>
<dbReference type="AlphaFoldDB" id="A0A8S2GDJ4"/>
<dbReference type="Proteomes" id="UP000677228">
    <property type="component" value="Unassembled WGS sequence"/>
</dbReference>
<proteinExistence type="predicted"/>
<evidence type="ECO:0000313" key="1">
    <source>
        <dbReference type="EMBL" id="CAF0724982.1"/>
    </source>
</evidence>
<dbReference type="EMBL" id="CAJOBA010000045">
    <property type="protein sequence ID" value="CAF3498082.1"/>
    <property type="molecule type" value="Genomic_DNA"/>
</dbReference>
<protein>
    <submittedName>
        <fullName evidence="2">Uncharacterized protein</fullName>
    </submittedName>
</protein>
<comment type="caution">
    <text evidence="2">The sequence shown here is derived from an EMBL/GenBank/DDBJ whole genome shotgun (WGS) entry which is preliminary data.</text>
</comment>
<name>A0A8S2GDJ4_9BILA</name>
<dbReference type="EMBL" id="CAJNOK010000045">
    <property type="protein sequence ID" value="CAF0724982.1"/>
    <property type="molecule type" value="Genomic_DNA"/>
</dbReference>
<evidence type="ECO:0000313" key="2">
    <source>
        <dbReference type="EMBL" id="CAF3498082.1"/>
    </source>
</evidence>
<evidence type="ECO:0000313" key="3">
    <source>
        <dbReference type="Proteomes" id="UP000682733"/>
    </source>
</evidence>
<gene>
    <name evidence="1" type="ORF">OVA965_LOCUS356</name>
    <name evidence="2" type="ORF">TMI583_LOCUS356</name>
</gene>
<reference evidence="2" key="1">
    <citation type="submission" date="2021-02" db="EMBL/GenBank/DDBJ databases">
        <authorList>
            <person name="Nowell W R."/>
        </authorList>
    </citation>
    <scope>NUCLEOTIDE SEQUENCE</scope>
</reference>
<feature type="non-terminal residue" evidence="2">
    <location>
        <position position="1"/>
    </location>
</feature>
<organism evidence="2 3">
    <name type="scientific">Didymodactylos carnosus</name>
    <dbReference type="NCBI Taxonomy" id="1234261"/>
    <lineage>
        <taxon>Eukaryota</taxon>
        <taxon>Metazoa</taxon>
        <taxon>Spiralia</taxon>
        <taxon>Gnathifera</taxon>
        <taxon>Rotifera</taxon>
        <taxon>Eurotatoria</taxon>
        <taxon>Bdelloidea</taxon>
        <taxon>Philodinida</taxon>
        <taxon>Philodinidae</taxon>
        <taxon>Didymodactylos</taxon>
    </lineage>
</organism>
<accession>A0A8S2GDJ4</accession>
<dbReference type="Proteomes" id="UP000682733">
    <property type="component" value="Unassembled WGS sequence"/>
</dbReference>